<dbReference type="SUPFAM" id="SSF57095">
    <property type="entry name" value="Scorpion toxin-like"/>
    <property type="match status" value="1"/>
</dbReference>
<keyword evidence="3" id="KW-0812">Transmembrane</keyword>
<protein>
    <submittedName>
        <fullName evidence="4">Uncharacterized protein</fullName>
    </submittedName>
</protein>
<evidence type="ECO:0000256" key="2">
    <source>
        <dbReference type="SAM" id="MobiDB-lite"/>
    </source>
</evidence>
<keyword evidence="3" id="KW-0472">Membrane</keyword>
<evidence type="ECO:0000313" key="5">
    <source>
        <dbReference type="Proteomes" id="UP001194580"/>
    </source>
</evidence>
<sequence length="127" mass="13327">MCASANCNNSKFIAASASAATSPMSEPSSTTATTSKSSSHSSSHRQTTPKMSSLFVLAIVIFTSTLLAAITPTTDAIPIRSLDDSIKSNEPSTYGCPAQELCIEHCKTMGAEGYCGEFPQRSCFCTL</sequence>
<feature type="transmembrane region" description="Helical" evidence="3">
    <location>
        <begin position="51"/>
        <end position="70"/>
    </location>
</feature>
<evidence type="ECO:0000256" key="3">
    <source>
        <dbReference type="SAM" id="Phobius"/>
    </source>
</evidence>
<keyword evidence="5" id="KW-1185">Reference proteome</keyword>
<dbReference type="InterPro" id="IPR036574">
    <property type="entry name" value="Scorpion_toxin-like_sf"/>
</dbReference>
<feature type="region of interest" description="Disordered" evidence="2">
    <location>
        <begin position="18"/>
        <end position="48"/>
    </location>
</feature>
<evidence type="ECO:0000313" key="4">
    <source>
        <dbReference type="EMBL" id="KAG0280931.1"/>
    </source>
</evidence>
<organism evidence="4 5">
    <name type="scientific">Linnemannia exigua</name>
    <dbReference type="NCBI Taxonomy" id="604196"/>
    <lineage>
        <taxon>Eukaryota</taxon>
        <taxon>Fungi</taxon>
        <taxon>Fungi incertae sedis</taxon>
        <taxon>Mucoromycota</taxon>
        <taxon>Mortierellomycotina</taxon>
        <taxon>Mortierellomycetes</taxon>
        <taxon>Mortierellales</taxon>
        <taxon>Mortierellaceae</taxon>
        <taxon>Linnemannia</taxon>
    </lineage>
</organism>
<comment type="caution">
    <text evidence="4">The sequence shown here is derived from an EMBL/GenBank/DDBJ whole genome shotgun (WGS) entry which is preliminary data.</text>
</comment>
<keyword evidence="3" id="KW-1133">Transmembrane helix</keyword>
<proteinExistence type="inferred from homology"/>
<reference evidence="4" key="1">
    <citation type="journal article" date="2020" name="Fungal Divers.">
        <title>Resolving the Mortierellaceae phylogeny through synthesis of multi-gene phylogenetics and phylogenomics.</title>
        <authorList>
            <person name="Vandepol N."/>
            <person name="Liber J."/>
            <person name="Desiro A."/>
            <person name="Na H."/>
            <person name="Kennedy M."/>
            <person name="Barry K."/>
            <person name="Grigoriev I.V."/>
            <person name="Miller A.N."/>
            <person name="O'Donnell K."/>
            <person name="Stajich J.E."/>
            <person name="Bonito G."/>
        </authorList>
    </citation>
    <scope>NUCLEOTIDE SEQUENCE</scope>
    <source>
        <strain evidence="4">NRRL 28262</strain>
    </source>
</reference>
<comment type="similarity">
    <text evidence="1">Belongs to the invertebrate defensin family.</text>
</comment>
<dbReference type="EMBL" id="JAAAIL010000040">
    <property type="protein sequence ID" value="KAG0280931.1"/>
    <property type="molecule type" value="Genomic_DNA"/>
</dbReference>
<accession>A0AAD4HBT8</accession>
<name>A0AAD4HBT8_9FUNG</name>
<gene>
    <name evidence="4" type="ORF">BGZ95_007966</name>
</gene>
<dbReference type="Proteomes" id="UP001194580">
    <property type="component" value="Unassembled WGS sequence"/>
</dbReference>
<dbReference type="AlphaFoldDB" id="A0AAD4HBT8"/>
<evidence type="ECO:0000256" key="1">
    <source>
        <dbReference type="ARBA" id="ARBA00007085"/>
    </source>
</evidence>
<feature type="compositionally biased region" description="Low complexity" evidence="2">
    <location>
        <begin position="18"/>
        <end position="41"/>
    </location>
</feature>